<dbReference type="PANTHER" id="PTHR11929">
    <property type="entry name" value="ALPHA- 1,3 -FUCOSYLTRANSFERASE"/>
    <property type="match status" value="1"/>
</dbReference>
<sequence>MTPIKIFKASTFTYTPFGNYIPGDLDFLSKNNIIIVDNVNEADVIISQNYKHLKKHFWRFLQRKKFLIWTNEPRFDTSFKALKKIFFGLIKIHFMNIYTLDVFVSNLSFTAVLINKRLEPITKISPEKTKKAVVLMSYYGGVNAPKLIRDGENIDLIALRAHIATEGHKSSIMDIYGKGWPEGMSKENSRAGEWRTRKQTLLDPYKFNLCFENTIAFNYLTEKIWDSIESYCLPIYYGEGTNVYEIFPENSFIDYSKFNNPKELFDYMEQMSDNEYLLRLNKCISVYNSISEKGPDLENSERRKILDKIVEKLYSIVQRKN</sequence>
<evidence type="ECO:0000313" key="6">
    <source>
        <dbReference type="Proteomes" id="UP001589734"/>
    </source>
</evidence>
<feature type="domain" description="Fucosyltransferase C-terminal" evidence="4">
    <location>
        <begin position="172"/>
        <end position="275"/>
    </location>
</feature>
<keyword evidence="2" id="KW-0328">Glycosyltransferase</keyword>
<dbReference type="RefSeq" id="WP_379683465.1">
    <property type="nucleotide sequence ID" value="NZ_JBHLYW010000003.1"/>
</dbReference>
<dbReference type="InterPro" id="IPR001503">
    <property type="entry name" value="Glyco_trans_10"/>
</dbReference>
<accession>A0ABV6BK68</accession>
<dbReference type="SUPFAM" id="SSF53756">
    <property type="entry name" value="UDP-Glycosyltransferase/glycogen phosphorylase"/>
    <property type="match status" value="1"/>
</dbReference>
<evidence type="ECO:0000259" key="4">
    <source>
        <dbReference type="Pfam" id="PF00852"/>
    </source>
</evidence>
<dbReference type="Proteomes" id="UP001589734">
    <property type="component" value="Unassembled WGS sequence"/>
</dbReference>
<evidence type="ECO:0000313" key="5">
    <source>
        <dbReference type="EMBL" id="MFC0075834.1"/>
    </source>
</evidence>
<organism evidence="5 6">
    <name type="scientific">Flavobacterium procerum</name>
    <dbReference type="NCBI Taxonomy" id="1455569"/>
    <lineage>
        <taxon>Bacteria</taxon>
        <taxon>Pseudomonadati</taxon>
        <taxon>Bacteroidota</taxon>
        <taxon>Flavobacteriia</taxon>
        <taxon>Flavobacteriales</taxon>
        <taxon>Flavobacteriaceae</taxon>
        <taxon>Flavobacterium</taxon>
    </lineage>
</organism>
<dbReference type="InterPro" id="IPR038577">
    <property type="entry name" value="GT10-like_C_sf"/>
</dbReference>
<comment type="similarity">
    <text evidence="1">Belongs to the glycosyltransferase 10 family.</text>
</comment>
<name>A0ABV6BK68_9FLAO</name>
<protein>
    <submittedName>
        <fullName evidence="5">Glycosyltransferase family 10 domain-containing protein</fullName>
    </submittedName>
</protein>
<gene>
    <name evidence="5" type="ORF">ACFFLS_02185</name>
</gene>
<dbReference type="Gene3D" id="3.40.50.11660">
    <property type="entry name" value="Glycosyl transferase family 10, C-terminal domain"/>
    <property type="match status" value="1"/>
</dbReference>
<evidence type="ECO:0000256" key="3">
    <source>
        <dbReference type="ARBA" id="ARBA00022679"/>
    </source>
</evidence>
<reference evidence="5 6" key="1">
    <citation type="submission" date="2024-09" db="EMBL/GenBank/DDBJ databases">
        <authorList>
            <person name="Sun Q."/>
            <person name="Mori K."/>
        </authorList>
    </citation>
    <scope>NUCLEOTIDE SEQUENCE [LARGE SCALE GENOMIC DNA]</scope>
    <source>
        <strain evidence="5 6">CGMCC 1.12926</strain>
    </source>
</reference>
<evidence type="ECO:0000256" key="2">
    <source>
        <dbReference type="ARBA" id="ARBA00022676"/>
    </source>
</evidence>
<keyword evidence="6" id="KW-1185">Reference proteome</keyword>
<evidence type="ECO:0000256" key="1">
    <source>
        <dbReference type="ARBA" id="ARBA00008919"/>
    </source>
</evidence>
<comment type="caution">
    <text evidence="5">The sequence shown here is derived from an EMBL/GenBank/DDBJ whole genome shotgun (WGS) entry which is preliminary data.</text>
</comment>
<dbReference type="Pfam" id="PF00852">
    <property type="entry name" value="Glyco_transf_10"/>
    <property type="match status" value="1"/>
</dbReference>
<dbReference type="PANTHER" id="PTHR11929:SF194">
    <property type="entry name" value="ALPHA-(1,3)-FUCOSYLTRANSFERASE 10"/>
    <property type="match status" value="1"/>
</dbReference>
<dbReference type="InterPro" id="IPR055270">
    <property type="entry name" value="Glyco_tran_10_C"/>
</dbReference>
<proteinExistence type="inferred from homology"/>
<keyword evidence="3" id="KW-0808">Transferase</keyword>
<dbReference type="EMBL" id="JBHLYW010000003">
    <property type="protein sequence ID" value="MFC0075834.1"/>
    <property type="molecule type" value="Genomic_DNA"/>
</dbReference>